<reference evidence="2 3" key="1">
    <citation type="submission" date="2015-07" db="EMBL/GenBank/DDBJ databases">
        <authorList>
            <person name="Noorani M."/>
        </authorList>
    </citation>
    <scope>NUCLEOTIDE SEQUENCE [LARGE SCALE GENOMIC DNA]</scope>
    <source>
        <strain evidence="2">BBA 69670</strain>
    </source>
</reference>
<protein>
    <submittedName>
        <fullName evidence="2">Uncharacterized protein</fullName>
    </submittedName>
</protein>
<keyword evidence="3" id="KW-1185">Reference proteome</keyword>
<evidence type="ECO:0000313" key="2">
    <source>
        <dbReference type="EMBL" id="CUA77771.1"/>
    </source>
</evidence>
<dbReference type="AlphaFoldDB" id="A0A0K6GH34"/>
<evidence type="ECO:0000256" key="1">
    <source>
        <dbReference type="SAM" id="Phobius"/>
    </source>
</evidence>
<feature type="transmembrane region" description="Helical" evidence="1">
    <location>
        <begin position="21"/>
        <end position="40"/>
    </location>
</feature>
<proteinExistence type="predicted"/>
<organism evidence="2 3">
    <name type="scientific">Rhizoctonia solani</name>
    <dbReference type="NCBI Taxonomy" id="456999"/>
    <lineage>
        <taxon>Eukaryota</taxon>
        <taxon>Fungi</taxon>
        <taxon>Dikarya</taxon>
        <taxon>Basidiomycota</taxon>
        <taxon>Agaricomycotina</taxon>
        <taxon>Agaricomycetes</taxon>
        <taxon>Cantharellales</taxon>
        <taxon>Ceratobasidiaceae</taxon>
        <taxon>Rhizoctonia</taxon>
    </lineage>
</organism>
<accession>A0A0K6GH34</accession>
<sequence>MSSKPTLNDYGRCNREAQKDGTFAGVTAGLLGALIGSRAFGFNRNMSIFTGLLTGVGSGYYFSRAFLSSRLAQLERQRLLAERRSQETEPATS</sequence>
<name>A0A0K6GH34_9AGAM</name>
<dbReference type="EMBL" id="CYGV01001878">
    <property type="protein sequence ID" value="CUA77771.1"/>
    <property type="molecule type" value="Genomic_DNA"/>
</dbReference>
<feature type="transmembrane region" description="Helical" evidence="1">
    <location>
        <begin position="46"/>
        <end position="67"/>
    </location>
</feature>
<gene>
    <name evidence="2" type="ORF">RSOLAG22IIIB_06778</name>
</gene>
<keyword evidence="1" id="KW-0812">Transmembrane</keyword>
<dbReference type="Proteomes" id="UP000044841">
    <property type="component" value="Unassembled WGS sequence"/>
</dbReference>
<keyword evidence="1" id="KW-1133">Transmembrane helix</keyword>
<evidence type="ECO:0000313" key="3">
    <source>
        <dbReference type="Proteomes" id="UP000044841"/>
    </source>
</evidence>
<keyword evidence="1" id="KW-0472">Membrane</keyword>